<proteinExistence type="predicted"/>
<dbReference type="AlphaFoldDB" id="A0A9Q0X589"/>
<evidence type="ECO:0000256" key="1">
    <source>
        <dbReference type="SAM" id="MobiDB-lite"/>
    </source>
</evidence>
<keyword evidence="3" id="KW-1185">Reference proteome</keyword>
<evidence type="ECO:0000313" key="3">
    <source>
        <dbReference type="Proteomes" id="UP001151752"/>
    </source>
</evidence>
<feature type="compositionally biased region" description="Low complexity" evidence="1">
    <location>
        <begin position="1"/>
        <end position="16"/>
    </location>
</feature>
<gene>
    <name evidence="2" type="ORF">OIU74_001583</name>
</gene>
<comment type="caution">
    <text evidence="2">The sequence shown here is derived from an EMBL/GenBank/DDBJ whole genome shotgun (WGS) entry which is preliminary data.</text>
</comment>
<feature type="region of interest" description="Disordered" evidence="1">
    <location>
        <begin position="1"/>
        <end position="39"/>
    </location>
</feature>
<reference evidence="2" key="2">
    <citation type="journal article" date="2023" name="Int. J. Mol. Sci.">
        <title>De Novo Assembly and Annotation of 11 Diverse Shrub Willow (Salix) Genomes Reveals Novel Gene Organization in Sex-Linked Regions.</title>
        <authorList>
            <person name="Hyden B."/>
            <person name="Feng K."/>
            <person name="Yates T.B."/>
            <person name="Jawdy S."/>
            <person name="Cereghino C."/>
            <person name="Smart L.B."/>
            <person name="Muchero W."/>
        </authorList>
    </citation>
    <scope>NUCLEOTIDE SEQUENCE</scope>
    <source>
        <tissue evidence="2">Shoot tip</tissue>
    </source>
</reference>
<name>A0A9Q0X589_9ROSI</name>
<accession>A0A9Q0X589</accession>
<evidence type="ECO:0000313" key="2">
    <source>
        <dbReference type="EMBL" id="KAJ6777625.1"/>
    </source>
</evidence>
<feature type="non-terminal residue" evidence="2">
    <location>
        <position position="39"/>
    </location>
</feature>
<organism evidence="2 3">
    <name type="scientific">Salix koriyanagi</name>
    <dbReference type="NCBI Taxonomy" id="2511006"/>
    <lineage>
        <taxon>Eukaryota</taxon>
        <taxon>Viridiplantae</taxon>
        <taxon>Streptophyta</taxon>
        <taxon>Embryophyta</taxon>
        <taxon>Tracheophyta</taxon>
        <taxon>Spermatophyta</taxon>
        <taxon>Magnoliopsida</taxon>
        <taxon>eudicotyledons</taxon>
        <taxon>Gunneridae</taxon>
        <taxon>Pentapetalae</taxon>
        <taxon>rosids</taxon>
        <taxon>fabids</taxon>
        <taxon>Malpighiales</taxon>
        <taxon>Salicaceae</taxon>
        <taxon>Saliceae</taxon>
        <taxon>Salix</taxon>
    </lineage>
</organism>
<dbReference type="Proteomes" id="UP001151752">
    <property type="component" value="Chromosome 16"/>
</dbReference>
<sequence length="39" mass="3760">MEIGMASSSYSAKSSAGDGGGSSSMYQAKVGSEGGGQVR</sequence>
<protein>
    <submittedName>
        <fullName evidence="2">Uncharacterized protein</fullName>
    </submittedName>
</protein>
<dbReference type="EMBL" id="JAPFFM010000001">
    <property type="protein sequence ID" value="KAJ6777625.1"/>
    <property type="molecule type" value="Genomic_DNA"/>
</dbReference>
<reference evidence="2" key="1">
    <citation type="submission" date="2022-11" db="EMBL/GenBank/DDBJ databases">
        <authorList>
            <person name="Hyden B.L."/>
            <person name="Feng K."/>
            <person name="Yates T."/>
            <person name="Jawdy S."/>
            <person name="Smart L.B."/>
            <person name="Muchero W."/>
        </authorList>
    </citation>
    <scope>NUCLEOTIDE SEQUENCE</scope>
    <source>
        <tissue evidence="2">Shoot tip</tissue>
    </source>
</reference>